<dbReference type="AlphaFoldDB" id="A0A2A7N4V0"/>
<evidence type="ECO:0000313" key="3">
    <source>
        <dbReference type="Proteomes" id="UP000220914"/>
    </source>
</evidence>
<dbReference type="EMBL" id="PDCP01000017">
    <property type="protein sequence ID" value="PEG38914.1"/>
    <property type="molecule type" value="Genomic_DNA"/>
</dbReference>
<accession>A0A2A7N4V0</accession>
<evidence type="ECO:0000313" key="4">
    <source>
        <dbReference type="Proteomes" id="UP000465302"/>
    </source>
</evidence>
<reference evidence="1" key="3">
    <citation type="submission" date="2020-02" db="EMBL/GenBank/DDBJ databases">
        <authorList>
            <person name="Matsumoto Y."/>
            <person name="Motooka D."/>
            <person name="Nakamura S."/>
        </authorList>
    </citation>
    <scope>NUCLEOTIDE SEQUENCE</scope>
    <source>
        <strain evidence="1">JCM 6377</strain>
    </source>
</reference>
<gene>
    <name evidence="2" type="ORF">CQY20_11770</name>
    <name evidence="1" type="ORF">MAGR_46450</name>
</gene>
<reference evidence="2 3" key="1">
    <citation type="submission" date="2017-10" db="EMBL/GenBank/DDBJ databases">
        <title>The new phylogeny of genus Mycobacterium.</title>
        <authorList>
            <person name="Tortoli E."/>
            <person name="Trovato A."/>
            <person name="Cirillo D.M."/>
        </authorList>
    </citation>
    <scope>NUCLEOTIDE SEQUENCE [LARGE SCALE GENOMIC DNA]</scope>
    <source>
        <strain evidence="2 3">CCUG37673</strain>
    </source>
</reference>
<proteinExistence type="predicted"/>
<dbReference type="InterPro" id="IPR019587">
    <property type="entry name" value="Polyketide_cyclase/dehydratase"/>
</dbReference>
<dbReference type="Proteomes" id="UP000465302">
    <property type="component" value="Unassembled WGS sequence"/>
</dbReference>
<sequence>MLTVSRHIEAPADAVWQVLVDTEAWPRWGPTVAGGEVDGDALHLGATGRVITPVGVPLPFTITEFEPGRRWAWSVAGVPATAHAVEPDGTGCRASMSAPWWAPAYLPVLAIALRRIDRMVT</sequence>
<dbReference type="EMBL" id="BLKS01000001">
    <property type="protein sequence ID" value="GFG53204.1"/>
    <property type="molecule type" value="Genomic_DNA"/>
</dbReference>
<dbReference type="InterPro" id="IPR023393">
    <property type="entry name" value="START-like_dom_sf"/>
</dbReference>
<dbReference type="RefSeq" id="WP_097940263.1">
    <property type="nucleotide sequence ID" value="NZ_BLKS01000001.1"/>
</dbReference>
<dbReference type="SUPFAM" id="SSF55961">
    <property type="entry name" value="Bet v1-like"/>
    <property type="match status" value="1"/>
</dbReference>
<name>A0A2A7N4V0_MYCAG</name>
<comment type="caution">
    <text evidence="2">The sequence shown here is derived from an EMBL/GenBank/DDBJ whole genome shotgun (WGS) entry which is preliminary data.</text>
</comment>
<keyword evidence="3" id="KW-1185">Reference proteome</keyword>
<protein>
    <submittedName>
        <fullName evidence="2">Polyketide cyclase</fullName>
    </submittedName>
</protein>
<dbReference type="Proteomes" id="UP000220914">
    <property type="component" value="Unassembled WGS sequence"/>
</dbReference>
<dbReference type="Gene3D" id="3.30.530.20">
    <property type="match status" value="1"/>
</dbReference>
<reference evidence="1 4" key="2">
    <citation type="journal article" date="2019" name="Emerg. Microbes Infect.">
        <title>Comprehensive subspecies identification of 175 nontuberculous mycobacteria species based on 7547 genomic profiles.</title>
        <authorList>
            <person name="Matsumoto Y."/>
            <person name="Kinjo T."/>
            <person name="Motooka D."/>
            <person name="Nabeya D."/>
            <person name="Jung N."/>
            <person name="Uechi K."/>
            <person name="Horii T."/>
            <person name="Iida T."/>
            <person name="Fujita J."/>
            <person name="Nakamura S."/>
        </authorList>
    </citation>
    <scope>NUCLEOTIDE SEQUENCE [LARGE SCALE GENOMIC DNA]</scope>
    <source>
        <strain evidence="1 4">JCM 6377</strain>
    </source>
</reference>
<dbReference type="Pfam" id="PF10604">
    <property type="entry name" value="Polyketide_cyc2"/>
    <property type="match status" value="1"/>
</dbReference>
<dbReference type="OrthoDB" id="191189at2"/>
<evidence type="ECO:0000313" key="1">
    <source>
        <dbReference type="EMBL" id="GFG53204.1"/>
    </source>
</evidence>
<organism evidence="2 3">
    <name type="scientific">Mycolicibacterium agri</name>
    <name type="common">Mycobacterium agri</name>
    <dbReference type="NCBI Taxonomy" id="36811"/>
    <lineage>
        <taxon>Bacteria</taxon>
        <taxon>Bacillati</taxon>
        <taxon>Actinomycetota</taxon>
        <taxon>Actinomycetes</taxon>
        <taxon>Mycobacteriales</taxon>
        <taxon>Mycobacteriaceae</taxon>
        <taxon>Mycolicibacterium</taxon>
    </lineage>
</organism>
<evidence type="ECO:0000313" key="2">
    <source>
        <dbReference type="EMBL" id="PEG38914.1"/>
    </source>
</evidence>